<gene>
    <name evidence="4" type="ORF">OLEA9_A052315</name>
</gene>
<dbReference type="Gramene" id="OE9A052315T4">
    <property type="protein sequence ID" value="OE9A052315C4"/>
    <property type="gene ID" value="OE9A052315"/>
</dbReference>
<dbReference type="EMBL" id="CACTIH010007649">
    <property type="protein sequence ID" value="CAA3016838.1"/>
    <property type="molecule type" value="Genomic_DNA"/>
</dbReference>
<sequence>MEAYKRWVWRNRDYVHSLESLANGLTWLLPERFSESEIGPEAVTSVLGIITSVNDHIIETTPTQMHMGHVPQPSSFPLSLFITLLKDLETLVEVAAQQFYGDEKKWNFIAITEATKVLLRLALFRKSGYKMLLHGGENTNDVQDSDALDSQHRNGLSPKPGEHPVPGNIKNYHAHNPLNLEGRALFALNRFGESARTVSEPTWLYRVQHQQAIMEPPTIGAKKPSLSSFLSEKGVPGGLFLIGEMMFILRPLIYVLLIKKYGTRSWFPWITSLTVDLISNGVISYITILRQNNKEFCLSNIEKHELKRRKLLWALYLMRDPFFSKYTRLRLDGTQKLLEPVPIVGLLTEKLVELIIGAQTRYTYMSGS</sequence>
<comment type="similarity">
    <text evidence="1 2">Belongs to the peroxin-16 family.</text>
</comment>
<reference evidence="4 5" key="1">
    <citation type="submission" date="2019-12" db="EMBL/GenBank/DDBJ databases">
        <authorList>
            <person name="Alioto T."/>
            <person name="Alioto T."/>
            <person name="Gomez Garrido J."/>
        </authorList>
    </citation>
    <scope>NUCLEOTIDE SEQUENCE [LARGE SCALE GENOMIC DNA]</scope>
</reference>
<dbReference type="Proteomes" id="UP000594638">
    <property type="component" value="Unassembled WGS sequence"/>
</dbReference>
<feature type="region of interest" description="Disordered" evidence="3">
    <location>
        <begin position="141"/>
        <end position="163"/>
    </location>
</feature>
<name>A0A8S0UH39_OLEEU</name>
<feature type="transmembrane region" description="Helical" evidence="2">
    <location>
        <begin position="238"/>
        <end position="257"/>
    </location>
</feature>
<dbReference type="AlphaFoldDB" id="A0A8S0UH39"/>
<evidence type="ECO:0000313" key="4">
    <source>
        <dbReference type="EMBL" id="CAA3016838.1"/>
    </source>
</evidence>
<evidence type="ECO:0000313" key="5">
    <source>
        <dbReference type="Proteomes" id="UP000594638"/>
    </source>
</evidence>
<dbReference type="Pfam" id="PF08610">
    <property type="entry name" value="Pex16"/>
    <property type="match status" value="1"/>
</dbReference>
<dbReference type="EMBL" id="CACTIH010007649">
    <property type="protein sequence ID" value="CAA3016839.1"/>
    <property type="molecule type" value="Genomic_DNA"/>
</dbReference>
<keyword evidence="5" id="KW-1185">Reference proteome</keyword>
<comment type="subcellular location">
    <subcellularLocation>
        <location evidence="2">Peroxisome membrane</location>
    </subcellularLocation>
</comment>
<dbReference type="InterPro" id="IPR013919">
    <property type="entry name" value="Pex16"/>
</dbReference>
<dbReference type="GO" id="GO:0007031">
    <property type="term" value="P:peroxisome organization"/>
    <property type="evidence" value="ECO:0007669"/>
    <property type="project" value="UniProtKB-KW"/>
</dbReference>
<dbReference type="PANTHER" id="PTHR13299">
    <property type="entry name" value="PEROXISOMAL MEMBRANE PROTEIN PEX16"/>
    <property type="match status" value="1"/>
</dbReference>
<keyword evidence="2" id="KW-0576">Peroxisome</keyword>
<accession>A0A8S0UH39</accession>
<dbReference type="PANTHER" id="PTHR13299:SF0">
    <property type="entry name" value="PEROXISOMAL MEMBRANE PROTEIN PEX16"/>
    <property type="match status" value="1"/>
</dbReference>
<dbReference type="GO" id="GO:0005778">
    <property type="term" value="C:peroxisomal membrane"/>
    <property type="evidence" value="ECO:0007669"/>
    <property type="project" value="UniProtKB-SubCell"/>
</dbReference>
<dbReference type="Gramene" id="OE9A052315T5">
    <property type="protein sequence ID" value="OE9A052315C5"/>
    <property type="gene ID" value="OE9A052315"/>
</dbReference>
<dbReference type="OrthoDB" id="2021143at2759"/>
<organism evidence="4 5">
    <name type="scientific">Olea europaea subsp. europaea</name>
    <dbReference type="NCBI Taxonomy" id="158383"/>
    <lineage>
        <taxon>Eukaryota</taxon>
        <taxon>Viridiplantae</taxon>
        <taxon>Streptophyta</taxon>
        <taxon>Embryophyta</taxon>
        <taxon>Tracheophyta</taxon>
        <taxon>Spermatophyta</taxon>
        <taxon>Magnoliopsida</taxon>
        <taxon>eudicotyledons</taxon>
        <taxon>Gunneridae</taxon>
        <taxon>Pentapetalae</taxon>
        <taxon>asterids</taxon>
        <taxon>lamiids</taxon>
        <taxon>Lamiales</taxon>
        <taxon>Oleaceae</taxon>
        <taxon>Oleeae</taxon>
        <taxon>Olea</taxon>
    </lineage>
</organism>
<keyword evidence="2" id="KW-0962">Peroxisome biogenesis</keyword>
<evidence type="ECO:0000256" key="3">
    <source>
        <dbReference type="SAM" id="MobiDB-lite"/>
    </source>
</evidence>
<proteinExistence type="inferred from homology"/>
<evidence type="ECO:0000256" key="1">
    <source>
        <dbReference type="ARBA" id="ARBA00009505"/>
    </source>
</evidence>
<dbReference type="GO" id="GO:0006633">
    <property type="term" value="P:fatty acid biosynthetic process"/>
    <property type="evidence" value="ECO:0007669"/>
    <property type="project" value="EnsemblPlants"/>
</dbReference>
<feature type="transmembrane region" description="Helical" evidence="2">
    <location>
        <begin position="269"/>
        <end position="289"/>
    </location>
</feature>
<protein>
    <recommendedName>
        <fullName evidence="2">Peroxisomal membrane protein PEX16</fullName>
    </recommendedName>
</protein>
<evidence type="ECO:0000256" key="2">
    <source>
        <dbReference type="RuleBase" id="RU365003"/>
    </source>
</evidence>
<comment type="caution">
    <text evidence="4">The sequence shown here is derived from an EMBL/GenBank/DDBJ whole genome shotgun (WGS) entry which is preliminary data.</text>
</comment>
<keyword evidence="2" id="KW-0812">Transmembrane</keyword>
<keyword evidence="2" id="KW-1133">Transmembrane helix</keyword>
<dbReference type="Gramene" id="OE9A052315T3">
    <property type="protein sequence ID" value="OE9A052315C3"/>
    <property type="gene ID" value="OE9A052315"/>
</dbReference>
<dbReference type="GO" id="GO:0005789">
    <property type="term" value="C:endoplasmic reticulum membrane"/>
    <property type="evidence" value="ECO:0007669"/>
    <property type="project" value="EnsemblPlants"/>
</dbReference>
<keyword evidence="2" id="KW-0472">Membrane</keyword>